<evidence type="ECO:0000256" key="6">
    <source>
        <dbReference type="PROSITE-ProRule" id="PRU00433"/>
    </source>
</evidence>
<gene>
    <name evidence="8" type="ORF">CRV04_09580</name>
</gene>
<comment type="caution">
    <text evidence="8">The sequence shown here is derived from an EMBL/GenBank/DDBJ whole genome shotgun (WGS) entry which is preliminary data.</text>
</comment>
<name>A0A4V1LNU7_9BACT</name>
<dbReference type="Pfam" id="PF00034">
    <property type="entry name" value="Cytochrom_C"/>
    <property type="match status" value="1"/>
</dbReference>
<evidence type="ECO:0000256" key="3">
    <source>
        <dbReference type="ARBA" id="ARBA00022723"/>
    </source>
</evidence>
<dbReference type="InterPro" id="IPR036909">
    <property type="entry name" value="Cyt_c-like_dom_sf"/>
</dbReference>
<dbReference type="AlphaFoldDB" id="A0A4V1LNU7"/>
<evidence type="ECO:0000313" key="9">
    <source>
        <dbReference type="Proteomes" id="UP000290657"/>
    </source>
</evidence>
<evidence type="ECO:0000256" key="4">
    <source>
        <dbReference type="ARBA" id="ARBA00022982"/>
    </source>
</evidence>
<dbReference type="GO" id="GO:0009055">
    <property type="term" value="F:electron transfer activity"/>
    <property type="evidence" value="ECO:0007669"/>
    <property type="project" value="InterPro"/>
</dbReference>
<organism evidence="8 9">
    <name type="scientific">Candidatus Marinarcus aquaticus</name>
    <dbReference type="NCBI Taxonomy" id="2044504"/>
    <lineage>
        <taxon>Bacteria</taxon>
        <taxon>Pseudomonadati</taxon>
        <taxon>Campylobacterota</taxon>
        <taxon>Epsilonproteobacteria</taxon>
        <taxon>Campylobacterales</taxon>
        <taxon>Arcobacteraceae</taxon>
        <taxon>Candidatus Marinarcus</taxon>
    </lineage>
</organism>
<dbReference type="SUPFAM" id="SSF46626">
    <property type="entry name" value="Cytochrome c"/>
    <property type="match status" value="1"/>
</dbReference>
<dbReference type="EMBL" id="PDKN01000006">
    <property type="protein sequence ID" value="RXJ56302.1"/>
    <property type="molecule type" value="Genomic_DNA"/>
</dbReference>
<proteinExistence type="predicted"/>
<keyword evidence="5 6" id="KW-0408">Iron</keyword>
<protein>
    <submittedName>
        <fullName evidence="8">Cytochrome C</fullName>
    </submittedName>
</protein>
<accession>A0A4V1LNU7</accession>
<evidence type="ECO:0000256" key="2">
    <source>
        <dbReference type="ARBA" id="ARBA00022617"/>
    </source>
</evidence>
<feature type="domain" description="Cytochrome c" evidence="7">
    <location>
        <begin position="20"/>
        <end position="101"/>
    </location>
</feature>
<dbReference type="Proteomes" id="UP000290657">
    <property type="component" value="Unassembled WGS sequence"/>
</dbReference>
<evidence type="ECO:0000259" key="7">
    <source>
        <dbReference type="PROSITE" id="PS51007"/>
    </source>
</evidence>
<keyword evidence="1" id="KW-0813">Transport</keyword>
<evidence type="ECO:0000256" key="1">
    <source>
        <dbReference type="ARBA" id="ARBA00022448"/>
    </source>
</evidence>
<evidence type="ECO:0000256" key="5">
    <source>
        <dbReference type="ARBA" id="ARBA00023004"/>
    </source>
</evidence>
<dbReference type="GO" id="GO:0005506">
    <property type="term" value="F:iron ion binding"/>
    <property type="evidence" value="ECO:0007669"/>
    <property type="project" value="InterPro"/>
</dbReference>
<keyword evidence="2 6" id="KW-0349">Heme</keyword>
<evidence type="ECO:0000313" key="8">
    <source>
        <dbReference type="EMBL" id="RXJ56302.1"/>
    </source>
</evidence>
<dbReference type="PRINTS" id="PR00605">
    <property type="entry name" value="CYTCHROMECIC"/>
</dbReference>
<dbReference type="PROSITE" id="PS51007">
    <property type="entry name" value="CYTC"/>
    <property type="match status" value="1"/>
</dbReference>
<keyword evidence="9" id="KW-1185">Reference proteome</keyword>
<dbReference type="Gene3D" id="1.10.760.10">
    <property type="entry name" value="Cytochrome c-like domain"/>
    <property type="match status" value="1"/>
</dbReference>
<dbReference type="InterPro" id="IPR009056">
    <property type="entry name" value="Cyt_c-like_dom"/>
</dbReference>
<keyword evidence="4" id="KW-0249">Electron transport</keyword>
<reference evidence="8 9" key="1">
    <citation type="submission" date="2017-10" db="EMBL/GenBank/DDBJ databases">
        <title>Genomics of the genus Arcobacter.</title>
        <authorList>
            <person name="Perez-Cataluna A."/>
            <person name="Figueras M.J."/>
        </authorList>
    </citation>
    <scope>NUCLEOTIDE SEQUENCE [LARGE SCALE GENOMIC DNA]</scope>
    <source>
        <strain evidence="8 9">CECT 8987</strain>
    </source>
</reference>
<keyword evidence="3 6" id="KW-0479">Metal-binding</keyword>
<dbReference type="OrthoDB" id="5340148at2"/>
<dbReference type="InterPro" id="IPR008168">
    <property type="entry name" value="Cyt_C_IC"/>
</dbReference>
<dbReference type="GO" id="GO:0020037">
    <property type="term" value="F:heme binding"/>
    <property type="evidence" value="ECO:0007669"/>
    <property type="project" value="InterPro"/>
</dbReference>
<sequence length="101" mass="10887">MQESVEKSVEEAKQLVATEDNSAKGAQLYAKCAACHGKNAEKKALNASQIIQGWSKEKIADAIRGYKNSTYGGAMKAVMIGQVATLSDEDVEILAEYISNF</sequence>